<evidence type="ECO:0000256" key="1">
    <source>
        <dbReference type="SAM" id="MobiDB-lite"/>
    </source>
</evidence>
<reference evidence="2" key="1">
    <citation type="submission" date="2020-06" db="EMBL/GenBank/DDBJ databases">
        <authorList>
            <consortium name="Plant Systems Biology data submission"/>
        </authorList>
    </citation>
    <scope>NUCLEOTIDE SEQUENCE</scope>
    <source>
        <strain evidence="2">D6</strain>
    </source>
</reference>
<accession>A0A9N8F0S1</accession>
<evidence type="ECO:0000313" key="2">
    <source>
        <dbReference type="EMBL" id="CAB9529875.1"/>
    </source>
</evidence>
<name>A0A9N8F0S1_9STRA</name>
<sequence>MSTGGEAKKEKERELTTPLSFDARAKEFQNAQSLPIVGACCGLEALVNALYNKIQYYHGDPRSKSASQVSENQTADIPSPSKKAKSAGETIPWEMDFDSGKATKNTETQLTKTWGSLLDENLSTRQATRKSTRLTGAPQTSSQPESQVSMGNSTATSADSQPFSQGSAMGEEFGGKTVREALDYLREKHDQASGDFEIKYTQWVVNRLLAAALPSFQELAKRPENRLWLSPLVKMQEKITIGFYVETEHSKKASVRCPGVRCPDSAFFLQGTGDDSSGFNHEVSGLANLICFKHKSSLSGKQKKRDALSELTRDYVQKLCAVDILGPQIGYGVVTDGIEWFFVKIEAKREGRREVASFLVYESKTVNIYDGNDYDFQELAKFLIFTFTESIEESKLSKSPFVNIQDEDYKELLENIQFDNTRGFKITRILATQRFFAAKATSSEQKEVVLKIIYKQAGIRAKESVPSECWSSLTTYEASKTVQLLSGYDDDETIVPPFLVLEDAGEPLDKLVVSGNAGKELAKVVKRDIWGTALEALRQHKLVHADLHPGNICVKEYNGELQALVVDLESAVLEGSELAESPIKHREDLLLSGQKAQLRMDESMIIAILQSLWHKGSFHELIQCAKELKKMSDEVFSTKKRPDTGNYTRLSHWHLIIIYRLVL</sequence>
<protein>
    <recommendedName>
        <fullName evidence="4">Protein kinase domain-containing protein</fullName>
    </recommendedName>
</protein>
<dbReference type="Gene3D" id="1.10.510.10">
    <property type="entry name" value="Transferase(Phosphotransferase) domain 1"/>
    <property type="match status" value="1"/>
</dbReference>
<evidence type="ECO:0008006" key="4">
    <source>
        <dbReference type="Google" id="ProtNLM"/>
    </source>
</evidence>
<keyword evidence="3" id="KW-1185">Reference proteome</keyword>
<organism evidence="2 3">
    <name type="scientific">Seminavis robusta</name>
    <dbReference type="NCBI Taxonomy" id="568900"/>
    <lineage>
        <taxon>Eukaryota</taxon>
        <taxon>Sar</taxon>
        <taxon>Stramenopiles</taxon>
        <taxon>Ochrophyta</taxon>
        <taxon>Bacillariophyta</taxon>
        <taxon>Bacillariophyceae</taxon>
        <taxon>Bacillariophycidae</taxon>
        <taxon>Naviculales</taxon>
        <taxon>Naviculaceae</taxon>
        <taxon>Seminavis</taxon>
    </lineage>
</organism>
<feature type="region of interest" description="Disordered" evidence="1">
    <location>
        <begin position="61"/>
        <end position="102"/>
    </location>
</feature>
<comment type="caution">
    <text evidence="2">The sequence shown here is derived from an EMBL/GenBank/DDBJ whole genome shotgun (WGS) entry which is preliminary data.</text>
</comment>
<dbReference type="AlphaFoldDB" id="A0A9N8F0S1"/>
<evidence type="ECO:0000313" key="3">
    <source>
        <dbReference type="Proteomes" id="UP001153069"/>
    </source>
</evidence>
<feature type="region of interest" description="Disordered" evidence="1">
    <location>
        <begin position="116"/>
        <end position="171"/>
    </location>
</feature>
<feature type="compositionally biased region" description="Polar residues" evidence="1">
    <location>
        <begin position="133"/>
        <end position="167"/>
    </location>
</feature>
<dbReference type="InterPro" id="IPR011009">
    <property type="entry name" value="Kinase-like_dom_sf"/>
</dbReference>
<dbReference type="Proteomes" id="UP001153069">
    <property type="component" value="Unassembled WGS sequence"/>
</dbReference>
<feature type="compositionally biased region" description="Polar residues" evidence="1">
    <location>
        <begin position="64"/>
        <end position="76"/>
    </location>
</feature>
<gene>
    <name evidence="2" type="ORF">SEMRO_2655_G333840.1</name>
</gene>
<dbReference type="EMBL" id="CAICTM010002653">
    <property type="protein sequence ID" value="CAB9529875.1"/>
    <property type="molecule type" value="Genomic_DNA"/>
</dbReference>
<dbReference type="SUPFAM" id="SSF56112">
    <property type="entry name" value="Protein kinase-like (PK-like)"/>
    <property type="match status" value="1"/>
</dbReference>
<proteinExistence type="predicted"/>